<protein>
    <recommendedName>
        <fullName evidence="7">Anoctamin transmembrane domain-containing protein</fullName>
    </recommendedName>
</protein>
<feature type="region of interest" description="Disordered" evidence="5">
    <location>
        <begin position="1240"/>
        <end position="1259"/>
    </location>
</feature>
<feature type="transmembrane region" description="Helical" evidence="6">
    <location>
        <begin position="798"/>
        <end position="824"/>
    </location>
</feature>
<comment type="subcellular location">
    <subcellularLocation>
        <location evidence="1">Membrane</location>
        <topology evidence="1">Multi-pass membrane protein</topology>
    </subcellularLocation>
</comment>
<name>A0A7S3NJZ7_9STRA</name>
<feature type="compositionally biased region" description="Acidic residues" evidence="5">
    <location>
        <begin position="1248"/>
        <end position="1259"/>
    </location>
</feature>
<keyword evidence="2 6" id="KW-0812">Transmembrane</keyword>
<evidence type="ECO:0000256" key="1">
    <source>
        <dbReference type="ARBA" id="ARBA00004141"/>
    </source>
</evidence>
<feature type="transmembrane region" description="Helical" evidence="6">
    <location>
        <begin position="534"/>
        <end position="552"/>
    </location>
</feature>
<dbReference type="Pfam" id="PF04547">
    <property type="entry name" value="Anoctamin"/>
    <property type="match status" value="1"/>
</dbReference>
<dbReference type="AlphaFoldDB" id="A0A7S3NJZ7"/>
<feature type="domain" description="Anoctamin transmembrane" evidence="7">
    <location>
        <begin position="403"/>
        <end position="870"/>
    </location>
</feature>
<feature type="region of interest" description="Disordered" evidence="5">
    <location>
        <begin position="690"/>
        <end position="718"/>
    </location>
</feature>
<feature type="compositionally biased region" description="Basic and acidic residues" evidence="5">
    <location>
        <begin position="1052"/>
        <end position="1065"/>
    </location>
</feature>
<feature type="transmembrane region" description="Helical" evidence="6">
    <location>
        <begin position="411"/>
        <end position="439"/>
    </location>
</feature>
<feature type="transmembrane region" description="Helical" evidence="6">
    <location>
        <begin position="652"/>
        <end position="672"/>
    </location>
</feature>
<feature type="region of interest" description="Disordered" evidence="5">
    <location>
        <begin position="1052"/>
        <end position="1085"/>
    </location>
</feature>
<feature type="region of interest" description="Disordered" evidence="5">
    <location>
        <begin position="1"/>
        <end position="21"/>
    </location>
</feature>
<evidence type="ECO:0000259" key="7">
    <source>
        <dbReference type="Pfam" id="PF04547"/>
    </source>
</evidence>
<accession>A0A7S3NJZ7</accession>
<reference evidence="8" key="1">
    <citation type="submission" date="2021-01" db="EMBL/GenBank/DDBJ databases">
        <authorList>
            <person name="Corre E."/>
            <person name="Pelletier E."/>
            <person name="Niang G."/>
            <person name="Scheremetjew M."/>
            <person name="Finn R."/>
            <person name="Kale V."/>
            <person name="Holt S."/>
            <person name="Cochrane G."/>
            <person name="Meng A."/>
            <person name="Brown T."/>
            <person name="Cohen L."/>
        </authorList>
    </citation>
    <scope>NUCLEOTIDE SEQUENCE</scope>
    <source>
        <strain evidence="8">CCMP1510</strain>
    </source>
</reference>
<proteinExistence type="predicted"/>
<feature type="compositionally biased region" description="Acidic residues" evidence="5">
    <location>
        <begin position="692"/>
        <end position="708"/>
    </location>
</feature>
<dbReference type="GO" id="GO:0016020">
    <property type="term" value="C:membrane"/>
    <property type="evidence" value="ECO:0007669"/>
    <property type="project" value="UniProtKB-SubCell"/>
</dbReference>
<feature type="compositionally biased region" description="Basic and acidic residues" evidence="5">
    <location>
        <begin position="8"/>
        <end position="21"/>
    </location>
</feature>
<sequence length="1259" mass="144307">MGLSSSKEQSENDDYKPPLVRQRERLLERRTTVLTDSDAAAFDPTADKYDYLIVFKNDKPKKKISHYDDEGQEQHKEEEKIKWEWLENVWLEAIPGEEDKKEKGRDYLKFLWQQRFGSLPNEDSEEIDMQPKSEIELLVRDHIIDVLSRKSGLQLKLSLSANGRKQYCQVRAPMSLLERKATQLEYKLKFKPEIDPGPAFWQRTDGTYDRAGRPRYIELIEEQRLTSKDETNEALAILYKLGKIGPHDMSVFDEEETTEKHWSRRLRTLERIVDKVPCTNEYPAYASFTGKPKERHLYDEYPSVRGKTLFLSKDRLYLTRRIIDEVFDFGVLEENKLVDLITALHDANYGEMPTADWFLKRWVYFYQAEADRVGAPYVTHYAIIKHRTCPRYLRPFAQPLMEIRSYFGEKIAFYFAWLGFYGYYLIYPALGGLICTLYLLFSGTSDEAIGIHPEQIIMALALVVWSAFYKESWDIESQYCALKWGTLNFEEQEVDRPQFHGDPDGEPRRISPVTNQKETFYPPEKRQQTQRNSLFIIIFFIIALILVIVLIFEIEYLMYLQGGFLASATGAVGVLQAVLIQILSEQYGNFANARNDKENYRTQTEYENALVLKKFLFEIFNNYSALAITAYFKGVYFICTSGTYKQNCLGDLKLLLISIFGTRFALAIYSAYEERVNRIIELVFGPTKNKDDDADSDDDSDDENDDLEGGGINKKKSSANAISETQRFETELELKAYEGTFDDYAEIVLQMGLVSMFTLGWYLVPTLGVLEVLLQIRVDAYKLAAQTRRPDPAPAESVGSWGVLMESMGVLAVYANAGIVVFTTRSFSNYSFLEKLLIFFVLEQIALVLKIVTHASIIDVPTDLSDKKRRNDHVVKRHKVVAFDDDDVVMAGQDDDDTDEIPSSMTQRRNIGIGDDYDLQKKREADKKRAAEHAQKISDLALQRGAVDADLLDVNALKPDKPLTRIQQHRLEYLRRKLLGVDKDLALLRNQYKVACRHEVYKPKLGISYSRKDPDLALGLLSVTVVEANGLGTLDAPLDANKHPVRIIAHVREDRGDADETKEENPSISVGPPPQVSKPAKKPKEPLEVDVGERLVFNHSFSLAPIKKTQAALHLDILEELLTEVPLVPTSGGDGKDDNAPPAPQRRRGHARVPLALLRDQKPHRNHVVRIAKPGESDFIDEDEDVRSGPHLVIHAQFQFSKLEPIKAKIKDLLATQRKLHRDVTNIQLNRDTQFRWDWPDTRFGDDEAKDEDEEDIVP</sequence>
<evidence type="ECO:0000256" key="4">
    <source>
        <dbReference type="ARBA" id="ARBA00023136"/>
    </source>
</evidence>
<feature type="transmembrane region" description="Helical" evidence="6">
    <location>
        <begin position="836"/>
        <end position="858"/>
    </location>
</feature>
<dbReference type="PANTHER" id="PTHR12308:SF73">
    <property type="entry name" value="ANOCTAMIN"/>
    <property type="match status" value="1"/>
</dbReference>
<dbReference type="GO" id="GO:0005254">
    <property type="term" value="F:chloride channel activity"/>
    <property type="evidence" value="ECO:0007669"/>
    <property type="project" value="TreeGrafter"/>
</dbReference>
<dbReference type="PANTHER" id="PTHR12308">
    <property type="entry name" value="ANOCTAMIN"/>
    <property type="match status" value="1"/>
</dbReference>
<dbReference type="InterPro" id="IPR007632">
    <property type="entry name" value="Anoctamin"/>
</dbReference>
<evidence type="ECO:0000313" key="8">
    <source>
        <dbReference type="EMBL" id="CAE0365237.1"/>
    </source>
</evidence>
<gene>
    <name evidence="8" type="ORF">ALAG00032_LOCUS5979</name>
</gene>
<evidence type="ECO:0000256" key="3">
    <source>
        <dbReference type="ARBA" id="ARBA00022989"/>
    </source>
</evidence>
<evidence type="ECO:0000256" key="5">
    <source>
        <dbReference type="SAM" id="MobiDB-lite"/>
    </source>
</evidence>
<evidence type="ECO:0000256" key="2">
    <source>
        <dbReference type="ARBA" id="ARBA00022692"/>
    </source>
</evidence>
<organism evidence="8">
    <name type="scientific">Aureoumbra lagunensis</name>
    <dbReference type="NCBI Taxonomy" id="44058"/>
    <lineage>
        <taxon>Eukaryota</taxon>
        <taxon>Sar</taxon>
        <taxon>Stramenopiles</taxon>
        <taxon>Ochrophyta</taxon>
        <taxon>Pelagophyceae</taxon>
        <taxon>Pelagomonadales</taxon>
        <taxon>Aureoumbra</taxon>
    </lineage>
</organism>
<evidence type="ECO:0000256" key="6">
    <source>
        <dbReference type="SAM" id="Phobius"/>
    </source>
</evidence>
<feature type="transmembrane region" description="Helical" evidence="6">
    <location>
        <begin position="558"/>
        <end position="580"/>
    </location>
</feature>
<feature type="region of interest" description="Disordered" evidence="5">
    <location>
        <begin position="1128"/>
        <end position="1149"/>
    </location>
</feature>
<dbReference type="EMBL" id="HBIJ01008446">
    <property type="protein sequence ID" value="CAE0365237.1"/>
    <property type="molecule type" value="Transcribed_RNA"/>
</dbReference>
<keyword evidence="3 6" id="KW-1133">Transmembrane helix</keyword>
<dbReference type="InterPro" id="IPR049452">
    <property type="entry name" value="Anoctamin_TM"/>
</dbReference>
<feature type="transmembrane region" description="Helical" evidence="6">
    <location>
        <begin position="759"/>
        <end position="778"/>
    </location>
</feature>
<keyword evidence="4 6" id="KW-0472">Membrane</keyword>